<comment type="subcellular location">
    <subcellularLocation>
        <location evidence="1 10">Cell outer membrane</location>
        <topology evidence="1 10">Multi-pass membrane protein</topology>
    </subcellularLocation>
</comment>
<evidence type="ECO:0000256" key="8">
    <source>
        <dbReference type="ARBA" id="ARBA00023170"/>
    </source>
</evidence>
<dbReference type="OrthoDB" id="1109239at2"/>
<keyword evidence="4 10" id="KW-0812">Transmembrane</keyword>
<evidence type="ECO:0000256" key="10">
    <source>
        <dbReference type="PROSITE-ProRule" id="PRU01360"/>
    </source>
</evidence>
<evidence type="ECO:0000256" key="11">
    <source>
        <dbReference type="RuleBase" id="RU003357"/>
    </source>
</evidence>
<keyword evidence="15" id="KW-1185">Reference proteome</keyword>
<dbReference type="Gene3D" id="2.60.40.1120">
    <property type="entry name" value="Carboxypeptidase-like, regulatory domain"/>
    <property type="match status" value="1"/>
</dbReference>
<evidence type="ECO:0000256" key="9">
    <source>
        <dbReference type="ARBA" id="ARBA00023237"/>
    </source>
</evidence>
<accession>A0A2W7TGF9</accession>
<evidence type="ECO:0000256" key="6">
    <source>
        <dbReference type="ARBA" id="ARBA00023077"/>
    </source>
</evidence>
<dbReference type="Gene3D" id="2.170.130.10">
    <property type="entry name" value="TonB-dependent receptor, plug domain"/>
    <property type="match status" value="1"/>
</dbReference>
<evidence type="ECO:0000256" key="7">
    <source>
        <dbReference type="ARBA" id="ARBA00023136"/>
    </source>
</evidence>
<comment type="similarity">
    <text evidence="10 11">Belongs to the TonB-dependent receptor family.</text>
</comment>
<dbReference type="PANTHER" id="PTHR30069">
    <property type="entry name" value="TONB-DEPENDENT OUTER MEMBRANE RECEPTOR"/>
    <property type="match status" value="1"/>
</dbReference>
<feature type="domain" description="TonB-dependent receptor-like beta-barrel" evidence="12">
    <location>
        <begin position="308"/>
        <end position="684"/>
    </location>
</feature>
<dbReference type="AlphaFoldDB" id="A0A2W7TGF9"/>
<dbReference type="InterPro" id="IPR037066">
    <property type="entry name" value="Plug_dom_sf"/>
</dbReference>
<protein>
    <submittedName>
        <fullName evidence="14">Iron complex outermembrane receptor protein/outer membrane receptor for ferrienterochelin and colicins</fullName>
    </submittedName>
</protein>
<dbReference type="EMBL" id="QKZV01000005">
    <property type="protein sequence ID" value="PZX62382.1"/>
    <property type="molecule type" value="Genomic_DNA"/>
</dbReference>
<gene>
    <name evidence="14" type="ORF">LX80_01865</name>
</gene>
<dbReference type="InterPro" id="IPR039426">
    <property type="entry name" value="TonB-dep_rcpt-like"/>
</dbReference>
<dbReference type="Gene3D" id="2.40.170.20">
    <property type="entry name" value="TonB-dependent receptor, beta-barrel domain"/>
    <property type="match status" value="1"/>
</dbReference>
<evidence type="ECO:0000256" key="2">
    <source>
        <dbReference type="ARBA" id="ARBA00022448"/>
    </source>
</evidence>
<evidence type="ECO:0000259" key="12">
    <source>
        <dbReference type="Pfam" id="PF00593"/>
    </source>
</evidence>
<keyword evidence="2 10" id="KW-0813">Transport</keyword>
<dbReference type="SUPFAM" id="SSF56935">
    <property type="entry name" value="Porins"/>
    <property type="match status" value="1"/>
</dbReference>
<feature type="domain" description="TonB-dependent receptor plug" evidence="13">
    <location>
        <begin position="122"/>
        <end position="229"/>
    </location>
</feature>
<evidence type="ECO:0000256" key="4">
    <source>
        <dbReference type="ARBA" id="ARBA00022692"/>
    </source>
</evidence>
<keyword evidence="6 11" id="KW-0798">TonB box</keyword>
<proteinExistence type="inferred from homology"/>
<keyword evidence="8 14" id="KW-0675">Receptor</keyword>
<sequence length="725" mass="81516">MLRIYITLLLILFYEATLSQQIVRGVVLDSAGTQPLSGVTVKLPEIKQTTITDSTGHFIFRLNTSELKQKIRFSYTGLANKDSTIQLPGKGEVMLHVHLQHTTNQLADVIVVAASKTNSRMEDLPTRVEVIGTEEIEEETQINPGNMLGLLGDVAGIQVQQTNAATGNADLRIQGLPGRYTQILRDGMPLFAGYSGSFGLLQIPPLDLKQVELIKGAASTLYGGGAIAGMMNLVSKTPKRNQPENSILLNRTSLLENNVNLFSSARNNHLGYTLFAGGNTQEAVDIYHNGFSTVPNVKSLFIHPRIFVYNNANSTFIVGYTLNAEDRKGGDMQVLEGKANTAHQFFIQNKSLRNTIDADWEYQLTNGAHLSLKGTTSLYNRKVLTDLFGMEAHQNLWYSELAYSKKNEHHNWVAGLNFNGDAFVKKQPESTLLTNENGYTIGAYVQDDWKITSHLTAEAGMRFDYHSVYGNFLLPRISFMYRFSPQLTVRLGSGMGYKTPSLFSGDVDERFYRYLAGYKPGTIAEKSVGANFDVNYKWRTDEWQFTLNQSFFYTAIQHPLLLDSITNPYNMRWYNAAQNITTAGFETYLQAREDETELYLGYVYTNTKRQYDAQAPNFPLIAKHKIAALANIEPVDNVRVGLELSYTGQQYLDDGSSTRGYILSAAMLNYRFKKISFVLNCENLFNFKQGNYGQLVYPPYTNPVFSDIWGPLEGRVFNFSVQIKW</sequence>
<name>A0A2W7TGF9_9BACT</name>
<dbReference type="PROSITE" id="PS52016">
    <property type="entry name" value="TONB_DEPENDENT_REC_3"/>
    <property type="match status" value="1"/>
</dbReference>
<keyword evidence="9 10" id="KW-0998">Cell outer membrane</keyword>
<dbReference type="Pfam" id="PF00593">
    <property type="entry name" value="TonB_dep_Rec_b-barrel"/>
    <property type="match status" value="1"/>
</dbReference>
<organism evidence="14 15">
    <name type="scientific">Hydrotalea sandarakina</name>
    <dbReference type="NCBI Taxonomy" id="1004304"/>
    <lineage>
        <taxon>Bacteria</taxon>
        <taxon>Pseudomonadati</taxon>
        <taxon>Bacteroidota</taxon>
        <taxon>Chitinophagia</taxon>
        <taxon>Chitinophagales</taxon>
        <taxon>Chitinophagaceae</taxon>
        <taxon>Hydrotalea</taxon>
    </lineage>
</organism>
<dbReference type="InterPro" id="IPR036942">
    <property type="entry name" value="Beta-barrel_TonB_sf"/>
</dbReference>
<comment type="caution">
    <text evidence="14">The sequence shown here is derived from an EMBL/GenBank/DDBJ whole genome shotgun (WGS) entry which is preliminary data.</text>
</comment>
<keyword evidence="5" id="KW-0732">Signal</keyword>
<dbReference type="RefSeq" id="WP_111295566.1">
    <property type="nucleotide sequence ID" value="NZ_QKZV01000005.1"/>
</dbReference>
<dbReference type="Pfam" id="PF13715">
    <property type="entry name" value="CarbopepD_reg_2"/>
    <property type="match status" value="1"/>
</dbReference>
<evidence type="ECO:0000313" key="14">
    <source>
        <dbReference type="EMBL" id="PZX62382.1"/>
    </source>
</evidence>
<dbReference type="Pfam" id="PF07715">
    <property type="entry name" value="Plug"/>
    <property type="match status" value="1"/>
</dbReference>
<dbReference type="GO" id="GO:0015344">
    <property type="term" value="F:siderophore uptake transmembrane transporter activity"/>
    <property type="evidence" value="ECO:0007669"/>
    <property type="project" value="TreeGrafter"/>
</dbReference>
<evidence type="ECO:0000256" key="3">
    <source>
        <dbReference type="ARBA" id="ARBA00022452"/>
    </source>
</evidence>
<dbReference type="InterPro" id="IPR012910">
    <property type="entry name" value="Plug_dom"/>
</dbReference>
<keyword evidence="7 10" id="KW-0472">Membrane</keyword>
<keyword evidence="3 10" id="KW-1134">Transmembrane beta strand</keyword>
<dbReference type="InterPro" id="IPR000531">
    <property type="entry name" value="Beta-barrel_TonB"/>
</dbReference>
<dbReference type="GO" id="GO:0044718">
    <property type="term" value="P:siderophore transmembrane transport"/>
    <property type="evidence" value="ECO:0007669"/>
    <property type="project" value="TreeGrafter"/>
</dbReference>
<dbReference type="SUPFAM" id="SSF49464">
    <property type="entry name" value="Carboxypeptidase regulatory domain-like"/>
    <property type="match status" value="1"/>
</dbReference>
<evidence type="ECO:0000313" key="15">
    <source>
        <dbReference type="Proteomes" id="UP000249720"/>
    </source>
</evidence>
<dbReference type="PANTHER" id="PTHR30069:SF29">
    <property type="entry name" value="HEMOGLOBIN AND HEMOGLOBIN-HAPTOGLOBIN-BINDING PROTEIN 1-RELATED"/>
    <property type="match status" value="1"/>
</dbReference>
<reference evidence="14 15" key="1">
    <citation type="submission" date="2018-06" db="EMBL/GenBank/DDBJ databases">
        <title>Genomic Encyclopedia of Archaeal and Bacterial Type Strains, Phase II (KMG-II): from individual species to whole genera.</title>
        <authorList>
            <person name="Goeker M."/>
        </authorList>
    </citation>
    <scope>NUCLEOTIDE SEQUENCE [LARGE SCALE GENOMIC DNA]</scope>
    <source>
        <strain evidence="14 15">DSM 23241</strain>
    </source>
</reference>
<evidence type="ECO:0000256" key="5">
    <source>
        <dbReference type="ARBA" id="ARBA00022729"/>
    </source>
</evidence>
<evidence type="ECO:0000256" key="1">
    <source>
        <dbReference type="ARBA" id="ARBA00004571"/>
    </source>
</evidence>
<evidence type="ECO:0000259" key="13">
    <source>
        <dbReference type="Pfam" id="PF07715"/>
    </source>
</evidence>
<dbReference type="GO" id="GO:0009279">
    <property type="term" value="C:cell outer membrane"/>
    <property type="evidence" value="ECO:0007669"/>
    <property type="project" value="UniProtKB-SubCell"/>
</dbReference>
<dbReference type="Proteomes" id="UP000249720">
    <property type="component" value="Unassembled WGS sequence"/>
</dbReference>
<dbReference type="InterPro" id="IPR008969">
    <property type="entry name" value="CarboxyPept-like_regulatory"/>
</dbReference>